<keyword evidence="1 6" id="KW-1277">Toxin-antitoxin system</keyword>
<dbReference type="Pfam" id="PF01850">
    <property type="entry name" value="PIN"/>
    <property type="match status" value="1"/>
</dbReference>
<comment type="cofactor">
    <cofactor evidence="6">
        <name>Mg(2+)</name>
        <dbReference type="ChEBI" id="CHEBI:18420"/>
    </cofactor>
</comment>
<dbReference type="AlphaFoldDB" id="A0A4R5CE52"/>
<evidence type="ECO:0000256" key="2">
    <source>
        <dbReference type="ARBA" id="ARBA00022722"/>
    </source>
</evidence>
<dbReference type="SUPFAM" id="SSF88723">
    <property type="entry name" value="PIN domain-like"/>
    <property type="match status" value="1"/>
</dbReference>
<evidence type="ECO:0000313" key="9">
    <source>
        <dbReference type="Proteomes" id="UP000294739"/>
    </source>
</evidence>
<proteinExistence type="inferred from homology"/>
<keyword evidence="3 6" id="KW-0479">Metal-binding</keyword>
<evidence type="ECO:0000313" key="8">
    <source>
        <dbReference type="EMBL" id="TDD97249.1"/>
    </source>
</evidence>
<feature type="domain" description="PIN" evidence="7">
    <location>
        <begin position="2"/>
        <end position="123"/>
    </location>
</feature>
<evidence type="ECO:0000256" key="4">
    <source>
        <dbReference type="ARBA" id="ARBA00022801"/>
    </source>
</evidence>
<dbReference type="GO" id="GO:0004540">
    <property type="term" value="F:RNA nuclease activity"/>
    <property type="evidence" value="ECO:0007669"/>
    <property type="project" value="InterPro"/>
</dbReference>
<keyword evidence="6" id="KW-0800">Toxin</keyword>
<dbReference type="GO" id="GO:0000287">
    <property type="term" value="F:magnesium ion binding"/>
    <property type="evidence" value="ECO:0007669"/>
    <property type="project" value="UniProtKB-UniRule"/>
</dbReference>
<dbReference type="InterPro" id="IPR022907">
    <property type="entry name" value="VapC_family"/>
</dbReference>
<organism evidence="8 9">
    <name type="scientific">Jiangella asiatica</name>
    <dbReference type="NCBI Taxonomy" id="2530372"/>
    <lineage>
        <taxon>Bacteria</taxon>
        <taxon>Bacillati</taxon>
        <taxon>Actinomycetota</taxon>
        <taxon>Actinomycetes</taxon>
        <taxon>Jiangellales</taxon>
        <taxon>Jiangellaceae</taxon>
        <taxon>Jiangella</taxon>
    </lineage>
</organism>
<feature type="binding site" evidence="6">
    <location>
        <position position="5"/>
    </location>
    <ligand>
        <name>Mg(2+)</name>
        <dbReference type="ChEBI" id="CHEBI:18420"/>
    </ligand>
</feature>
<dbReference type="EMBL" id="SMKZ01000076">
    <property type="protein sequence ID" value="TDD97249.1"/>
    <property type="molecule type" value="Genomic_DNA"/>
</dbReference>
<evidence type="ECO:0000256" key="3">
    <source>
        <dbReference type="ARBA" id="ARBA00022723"/>
    </source>
</evidence>
<dbReference type="HAMAP" id="MF_00265">
    <property type="entry name" value="VapC_Nob1"/>
    <property type="match status" value="1"/>
</dbReference>
<dbReference type="Proteomes" id="UP000294739">
    <property type="component" value="Unassembled WGS sequence"/>
</dbReference>
<keyword evidence="9" id="KW-1185">Reference proteome</keyword>
<dbReference type="GO" id="GO:0090729">
    <property type="term" value="F:toxin activity"/>
    <property type="evidence" value="ECO:0007669"/>
    <property type="project" value="UniProtKB-KW"/>
</dbReference>
<name>A0A4R5CE52_9ACTN</name>
<protein>
    <recommendedName>
        <fullName evidence="6">Ribonuclease VapC</fullName>
        <shortName evidence="6">RNase VapC</shortName>
        <ecNumber evidence="6">3.1.-.-</ecNumber>
    </recommendedName>
    <alternativeName>
        <fullName evidence="6">Toxin VapC</fullName>
    </alternativeName>
</protein>
<dbReference type="GO" id="GO:0016787">
    <property type="term" value="F:hydrolase activity"/>
    <property type="evidence" value="ECO:0007669"/>
    <property type="project" value="UniProtKB-KW"/>
</dbReference>
<gene>
    <name evidence="6" type="primary">vapC</name>
    <name evidence="8" type="ORF">E1269_29820</name>
</gene>
<evidence type="ECO:0000256" key="6">
    <source>
        <dbReference type="HAMAP-Rule" id="MF_00265"/>
    </source>
</evidence>
<dbReference type="OrthoDB" id="32665at2"/>
<keyword evidence="4 6" id="KW-0378">Hydrolase</keyword>
<dbReference type="InParanoid" id="A0A4R5CE52"/>
<accession>A0A4R5CE52</accession>
<evidence type="ECO:0000256" key="5">
    <source>
        <dbReference type="ARBA" id="ARBA00022842"/>
    </source>
</evidence>
<dbReference type="EC" id="3.1.-.-" evidence="6"/>
<dbReference type="RefSeq" id="WP_131901517.1">
    <property type="nucleotide sequence ID" value="NZ_SMKZ01000076.1"/>
</dbReference>
<dbReference type="Gene3D" id="3.40.50.1010">
    <property type="entry name" value="5'-nuclease"/>
    <property type="match status" value="1"/>
</dbReference>
<reference evidence="8 9" key="1">
    <citation type="submission" date="2019-03" db="EMBL/GenBank/DDBJ databases">
        <title>Draft genome sequences of novel Actinobacteria.</title>
        <authorList>
            <person name="Sahin N."/>
            <person name="Ay H."/>
            <person name="Saygin H."/>
        </authorList>
    </citation>
    <scope>NUCLEOTIDE SEQUENCE [LARGE SCALE GENOMIC DNA]</scope>
    <source>
        <strain evidence="8 9">5K138</strain>
    </source>
</reference>
<comment type="caution">
    <text evidence="8">The sequence shown here is derived from an EMBL/GenBank/DDBJ whole genome shotgun (WGS) entry which is preliminary data.</text>
</comment>
<dbReference type="InterPro" id="IPR029060">
    <property type="entry name" value="PIN-like_dom_sf"/>
</dbReference>
<comment type="similarity">
    <text evidence="6">Belongs to the PINc/VapC protein family.</text>
</comment>
<keyword evidence="5 6" id="KW-0460">Magnesium</keyword>
<comment type="function">
    <text evidence="6">Toxic component of a toxin-antitoxin (TA) system. An RNase.</text>
</comment>
<sequence>MIICDTSGLLALADGDDPAHHRVAGAFKETEPPFVISPLVLAEVDHLLRVRGGAANARAAVRSFTVGGFTTAALTPSEIRRAVDIDEQYADLGLGLTDCTLVVLAARHNTLDLLTLDERHFRAVTPLHGDAFRLLPSDAR</sequence>
<keyword evidence="2 6" id="KW-0540">Nuclease</keyword>
<feature type="binding site" evidence="6">
    <location>
        <position position="98"/>
    </location>
    <ligand>
        <name>Mg(2+)</name>
        <dbReference type="ChEBI" id="CHEBI:18420"/>
    </ligand>
</feature>
<evidence type="ECO:0000259" key="7">
    <source>
        <dbReference type="Pfam" id="PF01850"/>
    </source>
</evidence>
<evidence type="ECO:0000256" key="1">
    <source>
        <dbReference type="ARBA" id="ARBA00022649"/>
    </source>
</evidence>
<dbReference type="InterPro" id="IPR002716">
    <property type="entry name" value="PIN_dom"/>
</dbReference>